<dbReference type="InterPro" id="IPR018488">
    <property type="entry name" value="cNMP-bd_CS"/>
</dbReference>
<keyword evidence="3" id="KW-1185">Reference proteome</keyword>
<dbReference type="Gene3D" id="2.60.120.10">
    <property type="entry name" value="Jelly Rolls"/>
    <property type="match status" value="2"/>
</dbReference>
<dbReference type="GO" id="GO:0005829">
    <property type="term" value="C:cytosol"/>
    <property type="evidence" value="ECO:0007669"/>
    <property type="project" value="TreeGrafter"/>
</dbReference>
<protein>
    <submittedName>
        <fullName evidence="2">PKAR protein</fullName>
    </submittedName>
</protein>
<dbReference type="SMART" id="SM00100">
    <property type="entry name" value="cNMP"/>
    <property type="match status" value="1"/>
</dbReference>
<dbReference type="AlphaFoldDB" id="A0A812M422"/>
<organism evidence="2 3">
    <name type="scientific">Symbiodinium natans</name>
    <dbReference type="NCBI Taxonomy" id="878477"/>
    <lineage>
        <taxon>Eukaryota</taxon>
        <taxon>Sar</taxon>
        <taxon>Alveolata</taxon>
        <taxon>Dinophyceae</taxon>
        <taxon>Suessiales</taxon>
        <taxon>Symbiodiniaceae</taxon>
        <taxon>Symbiodinium</taxon>
    </lineage>
</organism>
<sequence>MCSVHLHPPRSTSKVAYLEYLAPLKEMLTRLADGPLAATLLGDFNTSPEDFASMTAEDPFWREFAAVAPDGEKTASGTNPCDSSCAGLCWSELIQQHDLFTDAVKAKWATLCFTALVKKRQVLGAATLRATAFPLLTGLASQSSLTHIAGSHGCGRSVQRRALPKVSGALLGTWRPVQRLPRLPGRTWLGALTNAGGRRRLPERKLKASSFCGCGGTEEKECGVRLYERLPTGIASQLANCWRFVATVPQLSRAISSRKDLGDEVRKDSFFAKRSREDFEEIVTFLASVPLFKNQLPRSELPKVARSLKRKVWEPGTEIVKQGDLGKAFFLIMSGEADVLTRSADSCNDHVRATLRKGDYFGGRTLLEERSNVATIRASGEASLVTLSMSRRAFHDTGIDKQLKFPKRAAIYNEHPAAATPGDFRQQRMGKATLGYSSTQVRNNANLRALIETDQEQLSKIAACAEQRIVEKGTEVAKRGEVGDEFFIIREGSFDIVLGH</sequence>
<dbReference type="InterPro" id="IPR014710">
    <property type="entry name" value="RmlC-like_jellyroll"/>
</dbReference>
<dbReference type="PANTHER" id="PTHR11635:SF152">
    <property type="entry name" value="CAMP-DEPENDENT PROTEIN KINASE TYPE I REGULATORY SUBUNIT-RELATED"/>
    <property type="match status" value="1"/>
</dbReference>
<accession>A0A812M422</accession>
<proteinExistence type="predicted"/>
<gene>
    <name evidence="2" type="primary">PKAR</name>
    <name evidence="2" type="ORF">SNAT2548_LOCUS12925</name>
</gene>
<dbReference type="Pfam" id="PF00027">
    <property type="entry name" value="cNMP_binding"/>
    <property type="match status" value="1"/>
</dbReference>
<dbReference type="Proteomes" id="UP000604046">
    <property type="component" value="Unassembled WGS sequence"/>
</dbReference>
<feature type="domain" description="Cyclic nucleotide-binding" evidence="1">
    <location>
        <begin position="449"/>
        <end position="500"/>
    </location>
</feature>
<feature type="domain" description="Cyclic nucleotide-binding" evidence="1">
    <location>
        <begin position="292"/>
        <end position="394"/>
    </location>
</feature>
<dbReference type="InterPro" id="IPR018490">
    <property type="entry name" value="cNMP-bd_dom_sf"/>
</dbReference>
<evidence type="ECO:0000313" key="3">
    <source>
        <dbReference type="Proteomes" id="UP000604046"/>
    </source>
</evidence>
<dbReference type="GO" id="GO:0005952">
    <property type="term" value="C:cAMP-dependent protein kinase complex"/>
    <property type="evidence" value="ECO:0007669"/>
    <property type="project" value="InterPro"/>
</dbReference>
<dbReference type="PANTHER" id="PTHR11635">
    <property type="entry name" value="CAMP-DEPENDENT PROTEIN KINASE REGULATORY CHAIN"/>
    <property type="match status" value="1"/>
</dbReference>
<comment type="caution">
    <text evidence="2">The sequence shown here is derived from an EMBL/GenBank/DDBJ whole genome shotgun (WGS) entry which is preliminary data.</text>
</comment>
<dbReference type="InterPro" id="IPR000595">
    <property type="entry name" value="cNMP-bd_dom"/>
</dbReference>
<reference evidence="2" key="1">
    <citation type="submission" date="2021-02" db="EMBL/GenBank/DDBJ databases">
        <authorList>
            <person name="Dougan E. K."/>
            <person name="Rhodes N."/>
            <person name="Thang M."/>
            <person name="Chan C."/>
        </authorList>
    </citation>
    <scope>NUCLEOTIDE SEQUENCE</scope>
</reference>
<dbReference type="InterPro" id="IPR050503">
    <property type="entry name" value="cAMP-dep_PK_reg_su-like"/>
</dbReference>
<dbReference type="OrthoDB" id="417078at2759"/>
<dbReference type="SUPFAM" id="SSF51206">
    <property type="entry name" value="cAMP-binding domain-like"/>
    <property type="match status" value="2"/>
</dbReference>
<name>A0A812M422_9DINO</name>
<dbReference type="PROSITE" id="PS00888">
    <property type="entry name" value="CNMP_BINDING_1"/>
    <property type="match status" value="1"/>
</dbReference>
<evidence type="ECO:0000259" key="1">
    <source>
        <dbReference type="PROSITE" id="PS50042"/>
    </source>
</evidence>
<dbReference type="CDD" id="cd00038">
    <property type="entry name" value="CAP_ED"/>
    <property type="match status" value="2"/>
</dbReference>
<dbReference type="EMBL" id="CAJNDS010001313">
    <property type="protein sequence ID" value="CAE7254904.1"/>
    <property type="molecule type" value="Genomic_DNA"/>
</dbReference>
<evidence type="ECO:0000313" key="2">
    <source>
        <dbReference type="EMBL" id="CAE7254904.1"/>
    </source>
</evidence>
<dbReference type="PROSITE" id="PS50042">
    <property type="entry name" value="CNMP_BINDING_3"/>
    <property type="match status" value="2"/>
</dbReference>